<dbReference type="Proteomes" id="UP000008144">
    <property type="component" value="Chromosome 1"/>
</dbReference>
<dbReference type="InterPro" id="IPR050230">
    <property type="entry name" value="CALM/Myosin/TropC-like"/>
</dbReference>
<protein>
    <recommendedName>
        <fullName evidence="2">EF-hand domain-containing protein</fullName>
    </recommendedName>
</protein>
<reference evidence="3" key="2">
    <citation type="journal article" date="2008" name="Genome Biol.">
        <title>Improved genome assembly and evidence-based global gene model set for the chordate Ciona intestinalis: new insight into intron and operon populations.</title>
        <authorList>
            <person name="Satou Y."/>
            <person name="Mineta K."/>
            <person name="Ogasawara M."/>
            <person name="Sasakura Y."/>
            <person name="Shoguchi E."/>
            <person name="Ueno K."/>
            <person name="Yamada L."/>
            <person name="Matsumoto J."/>
            <person name="Wasserscheid J."/>
            <person name="Dewar K."/>
            <person name="Wiley G.B."/>
            <person name="Macmil S.L."/>
            <person name="Roe B.A."/>
            <person name="Zeller R.W."/>
            <person name="Hastings K.E."/>
            <person name="Lemaire P."/>
            <person name="Lindquist E."/>
            <person name="Endo T."/>
            <person name="Hotta K."/>
            <person name="Inaba K."/>
        </authorList>
    </citation>
    <scope>NUCLEOTIDE SEQUENCE [LARGE SCALE GENOMIC DNA]</scope>
    <source>
        <strain evidence="3">wild type</strain>
    </source>
</reference>
<dbReference type="Ensembl" id="ENSCINT00000009951.3">
    <property type="protein sequence ID" value="ENSCINP00000009951.3"/>
    <property type="gene ID" value="ENSCING00000004811.3"/>
</dbReference>
<dbReference type="PANTHER" id="PTHR23048">
    <property type="entry name" value="MYOSIN LIGHT CHAIN 1, 3"/>
    <property type="match status" value="1"/>
</dbReference>
<name>F6R9V2_CIOIN</name>
<dbReference type="PROSITE" id="PS50222">
    <property type="entry name" value="EF_HAND_2"/>
    <property type="match status" value="1"/>
</dbReference>
<proteinExistence type="predicted"/>
<evidence type="ECO:0000259" key="2">
    <source>
        <dbReference type="PROSITE" id="PS50222"/>
    </source>
</evidence>
<dbReference type="GO" id="GO:0016460">
    <property type="term" value="C:myosin II complex"/>
    <property type="evidence" value="ECO:0000318"/>
    <property type="project" value="GO_Central"/>
</dbReference>
<dbReference type="PANTHER" id="PTHR23048:SF49">
    <property type="entry name" value="FI08416P-RELATED"/>
    <property type="match status" value="1"/>
</dbReference>
<feature type="domain" description="EF-hand" evidence="2">
    <location>
        <begin position="93"/>
        <end position="128"/>
    </location>
</feature>
<dbReference type="Gene3D" id="1.10.238.10">
    <property type="entry name" value="EF-hand"/>
    <property type="match status" value="2"/>
</dbReference>
<keyword evidence="4" id="KW-1185">Reference proteome</keyword>
<dbReference type="OMA" id="FELYDFW"/>
<dbReference type="InParanoid" id="F6R9V2"/>
<evidence type="ECO:0000313" key="3">
    <source>
        <dbReference type="Ensembl" id="ENSCINP00000009951.3"/>
    </source>
</evidence>
<reference evidence="3" key="3">
    <citation type="submission" date="2025-08" db="UniProtKB">
        <authorList>
            <consortium name="Ensembl"/>
        </authorList>
    </citation>
    <scope>IDENTIFICATION</scope>
</reference>
<dbReference type="InterPro" id="IPR002048">
    <property type="entry name" value="EF_hand_dom"/>
</dbReference>
<dbReference type="AlphaFoldDB" id="F6R9V2"/>
<keyword evidence="1" id="KW-0677">Repeat</keyword>
<dbReference type="GeneTree" id="ENSGT01030000234570"/>
<dbReference type="STRING" id="7719.ENSCINP00000009951"/>
<dbReference type="SUPFAM" id="SSF47473">
    <property type="entry name" value="EF-hand"/>
    <property type="match status" value="1"/>
</dbReference>
<dbReference type="EMBL" id="EAAA01000322">
    <property type="status" value="NOT_ANNOTATED_CDS"/>
    <property type="molecule type" value="Genomic_DNA"/>
</dbReference>
<dbReference type="HOGENOM" id="CLU_061288_13_3_1"/>
<reference evidence="4" key="1">
    <citation type="journal article" date="2002" name="Science">
        <title>The draft genome of Ciona intestinalis: insights into chordate and vertebrate origins.</title>
        <authorList>
            <person name="Dehal P."/>
            <person name="Satou Y."/>
            <person name="Campbell R.K."/>
            <person name="Chapman J."/>
            <person name="Degnan B."/>
            <person name="De Tomaso A."/>
            <person name="Davidson B."/>
            <person name="Di Gregorio A."/>
            <person name="Gelpke M."/>
            <person name="Goodstein D.M."/>
            <person name="Harafuji N."/>
            <person name="Hastings K.E."/>
            <person name="Ho I."/>
            <person name="Hotta K."/>
            <person name="Huang W."/>
            <person name="Kawashima T."/>
            <person name="Lemaire P."/>
            <person name="Martinez D."/>
            <person name="Meinertzhagen I.A."/>
            <person name="Necula S."/>
            <person name="Nonaka M."/>
            <person name="Putnam N."/>
            <person name="Rash S."/>
            <person name="Saiga H."/>
            <person name="Satake M."/>
            <person name="Terry A."/>
            <person name="Yamada L."/>
            <person name="Wang H.G."/>
            <person name="Awazu S."/>
            <person name="Azumi K."/>
            <person name="Boore J."/>
            <person name="Branno M."/>
            <person name="Chin-Bow S."/>
            <person name="DeSantis R."/>
            <person name="Doyle S."/>
            <person name="Francino P."/>
            <person name="Keys D.N."/>
            <person name="Haga S."/>
            <person name="Hayashi H."/>
            <person name="Hino K."/>
            <person name="Imai K.S."/>
            <person name="Inaba K."/>
            <person name="Kano S."/>
            <person name="Kobayashi K."/>
            <person name="Kobayashi M."/>
            <person name="Lee B.I."/>
            <person name="Makabe K.W."/>
            <person name="Manohar C."/>
            <person name="Matassi G."/>
            <person name="Medina M."/>
            <person name="Mochizuki Y."/>
            <person name="Mount S."/>
            <person name="Morishita T."/>
            <person name="Miura S."/>
            <person name="Nakayama A."/>
            <person name="Nishizaka S."/>
            <person name="Nomoto H."/>
            <person name="Ohta F."/>
            <person name="Oishi K."/>
            <person name="Rigoutsos I."/>
            <person name="Sano M."/>
            <person name="Sasaki A."/>
            <person name="Sasakura Y."/>
            <person name="Shoguchi E."/>
            <person name="Shin-i T."/>
            <person name="Spagnuolo A."/>
            <person name="Stainier D."/>
            <person name="Suzuki M.M."/>
            <person name="Tassy O."/>
            <person name="Takatori N."/>
            <person name="Tokuoka M."/>
            <person name="Yagi K."/>
            <person name="Yoshizaki F."/>
            <person name="Wada S."/>
            <person name="Zhang C."/>
            <person name="Hyatt P.D."/>
            <person name="Larimer F."/>
            <person name="Detter C."/>
            <person name="Doggett N."/>
            <person name="Glavina T."/>
            <person name="Hawkins T."/>
            <person name="Richardson P."/>
            <person name="Lucas S."/>
            <person name="Kohara Y."/>
            <person name="Levine M."/>
            <person name="Satoh N."/>
            <person name="Rokhsar D.S."/>
        </authorList>
    </citation>
    <scope>NUCLEOTIDE SEQUENCE [LARGE SCALE GENOMIC DNA]</scope>
</reference>
<evidence type="ECO:0000256" key="1">
    <source>
        <dbReference type="ARBA" id="ARBA00022737"/>
    </source>
</evidence>
<dbReference type="GO" id="GO:0005509">
    <property type="term" value="F:calcium ion binding"/>
    <property type="evidence" value="ECO:0007669"/>
    <property type="project" value="InterPro"/>
</dbReference>
<organism evidence="3 4">
    <name type="scientific">Ciona intestinalis</name>
    <name type="common">Transparent sea squirt</name>
    <name type="synonym">Ascidia intestinalis</name>
    <dbReference type="NCBI Taxonomy" id="7719"/>
    <lineage>
        <taxon>Eukaryota</taxon>
        <taxon>Metazoa</taxon>
        <taxon>Chordata</taxon>
        <taxon>Tunicata</taxon>
        <taxon>Ascidiacea</taxon>
        <taxon>Phlebobranchia</taxon>
        <taxon>Cionidae</taxon>
        <taxon>Ciona</taxon>
    </lineage>
</organism>
<reference evidence="3" key="4">
    <citation type="submission" date="2025-09" db="UniProtKB">
        <authorList>
            <consortium name="Ensembl"/>
        </authorList>
    </citation>
    <scope>IDENTIFICATION</scope>
</reference>
<sequence>KPAFDDVTPQAEIPEERMEEIKEAYEIFCRTTEMELGFDQVGDVFRAINLNPTIEDVENALGNPSKEDMAAKKLKIEEFLPVYTKLVTEFTEGTYDDILEGLRVFDKEGNGTVMGAEIRHVLRTLGEKMTTQEISACMDGQEDMNGSINIDTFCRYLLEEKKAE</sequence>
<evidence type="ECO:0000313" key="4">
    <source>
        <dbReference type="Proteomes" id="UP000008144"/>
    </source>
</evidence>
<dbReference type="InterPro" id="IPR011992">
    <property type="entry name" value="EF-hand-dom_pair"/>
</dbReference>
<accession>F6R9V2</accession>
<dbReference type="FunFam" id="1.10.238.10:FF:000003">
    <property type="entry name" value="Calmodulin A"/>
    <property type="match status" value="1"/>
</dbReference>